<feature type="non-terminal residue" evidence="1">
    <location>
        <position position="107"/>
    </location>
</feature>
<organism evidence="1">
    <name type="scientific">Lygus hesperus</name>
    <name type="common">Western plant bug</name>
    <dbReference type="NCBI Taxonomy" id="30085"/>
    <lineage>
        <taxon>Eukaryota</taxon>
        <taxon>Metazoa</taxon>
        <taxon>Ecdysozoa</taxon>
        <taxon>Arthropoda</taxon>
        <taxon>Hexapoda</taxon>
        <taxon>Insecta</taxon>
        <taxon>Pterygota</taxon>
        <taxon>Neoptera</taxon>
        <taxon>Paraneoptera</taxon>
        <taxon>Hemiptera</taxon>
        <taxon>Heteroptera</taxon>
        <taxon>Panheteroptera</taxon>
        <taxon>Cimicomorpha</taxon>
        <taxon>Miridae</taxon>
        <taxon>Mirini</taxon>
        <taxon>Lygus</taxon>
    </lineage>
</organism>
<name>A0A0A9ZE79_LYGHE</name>
<proteinExistence type="predicted"/>
<gene>
    <name evidence="1" type="primary">THAP9_18</name>
    <name evidence="1" type="ORF">CM83_517</name>
</gene>
<sequence>RLSRLRSVPAALLLNAQVRCGKRLPRGRRWTQEEKLLGTALYKRSPKSYSFLRTFLVLPSVRTLTRVINKVPFPPGINPHIFQNLRQSLQSKTNPSMTVYCSKMFDE</sequence>
<reference evidence="1" key="1">
    <citation type="journal article" date="2014" name="PLoS ONE">
        <title>Transcriptome-Based Identification of ABC Transporters in the Western Tarnished Plant Bug Lygus hesperus.</title>
        <authorList>
            <person name="Hull J.J."/>
            <person name="Chaney K."/>
            <person name="Geib S.M."/>
            <person name="Fabrick J.A."/>
            <person name="Brent C.S."/>
            <person name="Walsh D."/>
            <person name="Lavine L.C."/>
        </authorList>
    </citation>
    <scope>NUCLEOTIDE SEQUENCE</scope>
</reference>
<evidence type="ECO:0000313" key="1">
    <source>
        <dbReference type="EMBL" id="JAG43567.1"/>
    </source>
</evidence>
<reference evidence="1" key="2">
    <citation type="submission" date="2014-07" db="EMBL/GenBank/DDBJ databases">
        <authorList>
            <person name="Hull J."/>
        </authorList>
    </citation>
    <scope>NUCLEOTIDE SEQUENCE</scope>
</reference>
<feature type="non-terminal residue" evidence="1">
    <location>
        <position position="1"/>
    </location>
</feature>
<dbReference type="AlphaFoldDB" id="A0A0A9ZE79"/>
<accession>A0A0A9ZE79</accession>
<dbReference type="EMBL" id="GBHO01000037">
    <property type="protein sequence ID" value="JAG43567.1"/>
    <property type="molecule type" value="Transcribed_RNA"/>
</dbReference>
<protein>
    <submittedName>
        <fullName evidence="1">THAP domain-containing protein 9</fullName>
    </submittedName>
</protein>